<sequence>MQCNGSCKKYKATDNTREGGRYEQGQKRCNRCEIYIKWEGLWCPCCGYLLRTKPRGTKLKRRISLMKKARMQD</sequence>
<dbReference type="Proteomes" id="UP000559653">
    <property type="component" value="Unassembled WGS sequence"/>
</dbReference>
<evidence type="ECO:0000313" key="2">
    <source>
        <dbReference type="Proteomes" id="UP000559653"/>
    </source>
</evidence>
<protein>
    <submittedName>
        <fullName evidence="1">Uncharacterized protein</fullName>
    </submittedName>
</protein>
<accession>A0AC60VYR6</accession>
<evidence type="ECO:0000313" key="1">
    <source>
        <dbReference type="EMBL" id="MBA4452417.1"/>
    </source>
</evidence>
<proteinExistence type="predicted"/>
<gene>
    <name evidence="1" type="ORF">H2B03_04495</name>
</gene>
<dbReference type="EMBL" id="JACEMZ010000023">
    <property type="protein sequence ID" value="MBA4452417.1"/>
    <property type="molecule type" value="Genomic_DNA"/>
</dbReference>
<comment type="caution">
    <text evidence="1">The sequence shown here is derived from an EMBL/GenBank/DDBJ whole genome shotgun (WGS) entry which is preliminary data.</text>
</comment>
<name>A0AC60VYR6_9ARCH</name>
<reference evidence="1 2" key="1">
    <citation type="journal article" date="2020" name="Appl. Environ. Microbiol.">
        <title>Genomic Characteristics of a Novel Species of Ammonia-Oxidizing Archaea from the Jiulong River Estuary.</title>
        <authorList>
            <person name="Zou D."/>
            <person name="Wan R."/>
            <person name="Han L."/>
            <person name="Xu M.N."/>
            <person name="Liu Y."/>
            <person name="Liu H."/>
            <person name="Kao S.J."/>
            <person name="Li M."/>
        </authorList>
    </citation>
    <scope>NUCLEOTIDE SEQUENCE [LARGE SCALE GENOMIC DNA]</scope>
    <source>
        <strain evidence="1">W1bin1</strain>
    </source>
</reference>
<organism evidence="1 2">
    <name type="scientific">Candidatus Nitrosomaritimum aestuariumsis</name>
    <dbReference type="NCBI Taxonomy" id="3342354"/>
    <lineage>
        <taxon>Archaea</taxon>
        <taxon>Nitrososphaerota</taxon>
        <taxon>Nitrososphaeria</taxon>
        <taxon>Nitrosopumilales</taxon>
        <taxon>Nitrosopumilaceae</taxon>
        <taxon>Candidatus Nitrosomaritimum</taxon>
    </lineage>
</organism>